<protein>
    <submittedName>
        <fullName evidence="2">Nuclear transport factor 2 family protein</fullName>
    </submittedName>
</protein>
<dbReference type="OrthoDB" id="391735at2"/>
<gene>
    <name evidence="2" type="ORF">DR864_02665</name>
</gene>
<keyword evidence="3" id="KW-1185">Reference proteome</keyword>
<feature type="domain" description="SnoaL-like" evidence="1">
    <location>
        <begin position="8"/>
        <end position="109"/>
    </location>
</feature>
<dbReference type="KEGG" id="run:DR864_02665"/>
<dbReference type="Gene3D" id="3.10.450.50">
    <property type="match status" value="1"/>
</dbReference>
<dbReference type="Pfam" id="PF12680">
    <property type="entry name" value="SnoaL_2"/>
    <property type="match status" value="1"/>
</dbReference>
<dbReference type="SUPFAM" id="SSF54427">
    <property type="entry name" value="NTF2-like"/>
    <property type="match status" value="1"/>
</dbReference>
<dbReference type="Proteomes" id="UP000251993">
    <property type="component" value="Chromosome"/>
</dbReference>
<dbReference type="RefSeq" id="WP_114065494.1">
    <property type="nucleotide sequence ID" value="NZ_CP030850.1"/>
</dbReference>
<evidence type="ECO:0000259" key="1">
    <source>
        <dbReference type="Pfam" id="PF12680"/>
    </source>
</evidence>
<reference evidence="2 3" key="1">
    <citation type="submission" date="2018-07" db="EMBL/GenBank/DDBJ databases">
        <title>Genome sequencing of Runella.</title>
        <authorList>
            <person name="Baek M.-G."/>
            <person name="Yi H."/>
        </authorList>
    </citation>
    <scope>NUCLEOTIDE SEQUENCE [LARGE SCALE GENOMIC DNA]</scope>
    <source>
        <strain evidence="2 3">HYN0085</strain>
    </source>
</reference>
<evidence type="ECO:0000313" key="3">
    <source>
        <dbReference type="Proteomes" id="UP000251993"/>
    </source>
</evidence>
<proteinExistence type="predicted"/>
<accession>A0A344TDI6</accession>
<name>A0A344TDI6_9BACT</name>
<dbReference type="InterPro" id="IPR032710">
    <property type="entry name" value="NTF2-like_dom_sf"/>
</dbReference>
<sequence>MHPNQALIERFYTAFQQKDFRTMQACYHPDLRFSDPVFPKLKGAEAGLMWEMLLTRSADLTITFGNVQADYRSGSCDWEATYTFSGTGRTVHNVIHAEFLFKNDLISRHDDRFSFYEWSSQALGLTGKILGWSRFLEKKIQRKAADGLRNFIQKKAKN</sequence>
<organism evidence="2 3">
    <name type="scientific">Runella rosea</name>
    <dbReference type="NCBI Taxonomy" id="2259595"/>
    <lineage>
        <taxon>Bacteria</taxon>
        <taxon>Pseudomonadati</taxon>
        <taxon>Bacteroidota</taxon>
        <taxon>Cytophagia</taxon>
        <taxon>Cytophagales</taxon>
        <taxon>Spirosomataceae</taxon>
        <taxon>Runella</taxon>
    </lineage>
</organism>
<dbReference type="EMBL" id="CP030850">
    <property type="protein sequence ID" value="AXE16707.1"/>
    <property type="molecule type" value="Genomic_DNA"/>
</dbReference>
<dbReference type="AlphaFoldDB" id="A0A344TDI6"/>
<dbReference type="InterPro" id="IPR037401">
    <property type="entry name" value="SnoaL-like"/>
</dbReference>
<evidence type="ECO:0000313" key="2">
    <source>
        <dbReference type="EMBL" id="AXE16707.1"/>
    </source>
</evidence>